<dbReference type="NCBIfam" id="TIGR03710">
    <property type="entry name" value="OAFO_sf"/>
    <property type="match status" value="1"/>
</dbReference>
<dbReference type="GO" id="GO:0006979">
    <property type="term" value="P:response to oxidative stress"/>
    <property type="evidence" value="ECO:0007669"/>
    <property type="project" value="TreeGrafter"/>
</dbReference>
<keyword evidence="1" id="KW-0560">Oxidoreductase</keyword>
<feature type="domain" description="Pyruvate:ferredoxin oxidoreductase core" evidence="4">
    <location>
        <begin position="476"/>
        <end position="549"/>
    </location>
</feature>
<dbReference type="Pfam" id="PF17147">
    <property type="entry name" value="PFOR_II"/>
    <property type="match status" value="1"/>
</dbReference>
<dbReference type="Proteomes" id="UP001317532">
    <property type="component" value="Chromosome"/>
</dbReference>
<dbReference type="Pfam" id="PF01855">
    <property type="entry name" value="POR_N"/>
    <property type="match status" value="1"/>
</dbReference>
<dbReference type="InterPro" id="IPR002880">
    <property type="entry name" value="Pyrv_Fd/Flavodoxin_OxRdtase_N"/>
</dbReference>
<sequence>MILNSLEMMFGGQAGDGSLTTGDLIAGVFKRMGLEVYTYKDFPSRIRGGHTNYVIRASEQRNYGMADAVDSLVAFDLEAVQAHIDEMRPGGFVVFDNTSETVDGALRRSDVTWYDIPLAKIAKEELGLELVRNTISLGVLAALVGMDAGIVRADVTAVYQRKGEKVVDLNLRAIAAGEAYVREHYAGVPSGYALRAKPDGDRLIMMGNDAIAYGALVAGCRFMAGYPITPATDILEWMSKQLPKFGGVVVQAEDELAAITMTLGAAFTGVRAMTATSGPGQALMTEAIGLAGVLEIPVVVVECARTGPSTGMPTKTEQSNLNHLIYSGHGEIPRVILAPGTIEESFTLTTAAFNLADRWQLPVFVLTEQALCQSKATLAPFDLDAVEIDRGELIADGELTFGEYKRFAFTADGVSPRAIPGVYGGMHLAAGSEHNDAGVITENAANRARMMEKRMGKLEAMRDELPRAILHGVADADIAIVGYGANTGPIREAVDRLAAEKIPVRFLQLRTLWPFPEDDVRVFVHGAHHVFVVENNFTGQLERLIRAVTGPIDALRGLRKYDGRPFHPIEIIAPIRGIAAVGESVEVR</sequence>
<evidence type="ECO:0000259" key="4">
    <source>
        <dbReference type="Pfam" id="PF17147"/>
    </source>
</evidence>
<dbReference type="PANTHER" id="PTHR32154">
    <property type="entry name" value="PYRUVATE-FLAVODOXIN OXIDOREDUCTASE-RELATED"/>
    <property type="match status" value="1"/>
</dbReference>
<evidence type="ECO:0000259" key="2">
    <source>
        <dbReference type="Pfam" id="PF01558"/>
    </source>
</evidence>
<dbReference type="KEGG" id="vab:WPS_19150"/>
<dbReference type="AlphaFoldDB" id="A0AAN1XX84"/>
<dbReference type="Gene3D" id="3.40.50.970">
    <property type="match status" value="1"/>
</dbReference>
<name>A0AAN1XX84_UNVUL</name>
<dbReference type="FunFam" id="3.40.50.970:FF:000022">
    <property type="entry name" value="2-oxoglutarate ferredoxin oxidoreductase alpha subunit"/>
    <property type="match status" value="1"/>
</dbReference>
<dbReference type="Gene3D" id="3.40.920.10">
    <property type="entry name" value="Pyruvate-ferredoxin oxidoreductase, PFOR, domain III"/>
    <property type="match status" value="1"/>
</dbReference>
<evidence type="ECO:0000313" key="5">
    <source>
        <dbReference type="EMBL" id="BDE06639.1"/>
    </source>
</evidence>
<dbReference type="InterPro" id="IPR009014">
    <property type="entry name" value="Transketo_C/PFOR_II"/>
</dbReference>
<reference evidence="5 6" key="1">
    <citation type="journal article" date="2022" name="ISME Commun">
        <title>Vulcanimicrobium alpinus gen. nov. sp. nov., the first cultivated representative of the candidate phylum 'Eremiobacterota', is a metabolically versatile aerobic anoxygenic phototroph.</title>
        <authorList>
            <person name="Yabe S."/>
            <person name="Muto K."/>
            <person name="Abe K."/>
            <person name="Yokota A."/>
            <person name="Staudigel H."/>
            <person name="Tebo B.M."/>
        </authorList>
    </citation>
    <scope>NUCLEOTIDE SEQUENCE [LARGE SCALE GENOMIC DNA]</scope>
    <source>
        <strain evidence="5 6">WC8-2</strain>
    </source>
</reference>
<dbReference type="RefSeq" id="WP_317994290.1">
    <property type="nucleotide sequence ID" value="NZ_AP025523.1"/>
</dbReference>
<organism evidence="5 6">
    <name type="scientific">Vulcanimicrobium alpinum</name>
    <dbReference type="NCBI Taxonomy" id="3016050"/>
    <lineage>
        <taxon>Bacteria</taxon>
        <taxon>Bacillati</taxon>
        <taxon>Vulcanimicrobiota</taxon>
        <taxon>Vulcanimicrobiia</taxon>
        <taxon>Vulcanimicrobiales</taxon>
        <taxon>Vulcanimicrobiaceae</taxon>
        <taxon>Vulcanimicrobium</taxon>
    </lineage>
</organism>
<feature type="domain" description="Pyruvate flavodoxin/ferredoxin oxidoreductase pyrimidine binding" evidence="3">
    <location>
        <begin position="214"/>
        <end position="452"/>
    </location>
</feature>
<keyword evidence="5" id="KW-0670">Pyruvate</keyword>
<dbReference type="InterPro" id="IPR002869">
    <property type="entry name" value="Pyrv_flavodox_OxRed_cen"/>
</dbReference>
<dbReference type="Pfam" id="PF01558">
    <property type="entry name" value="POR"/>
    <property type="match status" value="1"/>
</dbReference>
<dbReference type="InterPro" id="IPR029061">
    <property type="entry name" value="THDP-binding"/>
</dbReference>
<gene>
    <name evidence="5" type="primary">porA</name>
    <name evidence="5" type="ORF">WPS_19150</name>
</gene>
<dbReference type="InterPro" id="IPR050722">
    <property type="entry name" value="Pyruvate:ferred/Flavod_OxRd"/>
</dbReference>
<accession>A0AAN1XX84</accession>
<dbReference type="GO" id="GO:0016903">
    <property type="term" value="F:oxidoreductase activity, acting on the aldehyde or oxo group of donors"/>
    <property type="evidence" value="ECO:0007669"/>
    <property type="project" value="InterPro"/>
</dbReference>
<dbReference type="CDD" id="cd07034">
    <property type="entry name" value="TPP_PYR_PFOR_IOR-alpha_like"/>
    <property type="match status" value="1"/>
</dbReference>
<evidence type="ECO:0000256" key="1">
    <source>
        <dbReference type="ARBA" id="ARBA00023002"/>
    </source>
</evidence>
<dbReference type="EMBL" id="AP025523">
    <property type="protein sequence ID" value="BDE06639.1"/>
    <property type="molecule type" value="Genomic_DNA"/>
</dbReference>
<dbReference type="InterPro" id="IPR019752">
    <property type="entry name" value="Pyrv/ketoisovalerate_OxRed_cat"/>
</dbReference>
<evidence type="ECO:0000313" key="6">
    <source>
        <dbReference type="Proteomes" id="UP001317532"/>
    </source>
</evidence>
<dbReference type="InterPro" id="IPR022367">
    <property type="entry name" value="2-oxoacid/accept_OxRdtase_asu"/>
</dbReference>
<dbReference type="SUPFAM" id="SSF53323">
    <property type="entry name" value="Pyruvate-ferredoxin oxidoreductase, PFOR, domain III"/>
    <property type="match status" value="1"/>
</dbReference>
<dbReference type="SUPFAM" id="SSF52518">
    <property type="entry name" value="Thiamin diphosphate-binding fold (THDP-binding)"/>
    <property type="match status" value="1"/>
</dbReference>
<dbReference type="PANTHER" id="PTHR32154:SF20">
    <property type="entry name" value="2-OXOGLUTARATE OXIDOREDUCTASE SUBUNIT KORA"/>
    <property type="match status" value="1"/>
</dbReference>
<dbReference type="Gene3D" id="3.40.50.920">
    <property type="match status" value="1"/>
</dbReference>
<proteinExistence type="predicted"/>
<feature type="domain" description="Pyruvate/ketoisovalerate oxidoreductase catalytic" evidence="2">
    <location>
        <begin position="14"/>
        <end position="177"/>
    </location>
</feature>
<evidence type="ECO:0000259" key="3">
    <source>
        <dbReference type="Pfam" id="PF01855"/>
    </source>
</evidence>
<keyword evidence="6" id="KW-1185">Reference proteome</keyword>
<protein>
    <submittedName>
        <fullName evidence="5">Pyruvate ferredoxin oxidoreductase subunit alpha</fullName>
    </submittedName>
</protein>
<dbReference type="SUPFAM" id="SSF52922">
    <property type="entry name" value="TK C-terminal domain-like"/>
    <property type="match status" value="1"/>
</dbReference>
<dbReference type="InterPro" id="IPR033412">
    <property type="entry name" value="PFOR_II"/>
</dbReference>